<feature type="domain" description="F-box" evidence="1">
    <location>
        <begin position="1"/>
        <end position="48"/>
    </location>
</feature>
<dbReference type="Pfam" id="PF00646">
    <property type="entry name" value="F-box"/>
    <property type="match status" value="1"/>
</dbReference>
<protein>
    <recommendedName>
        <fullName evidence="1">F-box domain-containing protein</fullName>
    </recommendedName>
</protein>
<evidence type="ECO:0000313" key="2">
    <source>
        <dbReference type="EMBL" id="GMS98285.1"/>
    </source>
</evidence>
<dbReference type="EMBL" id="BTSX01000005">
    <property type="protein sequence ID" value="GMS98285.1"/>
    <property type="molecule type" value="Genomic_DNA"/>
</dbReference>
<keyword evidence="3" id="KW-1185">Reference proteome</keyword>
<comment type="caution">
    <text evidence="2">The sequence shown here is derived from an EMBL/GenBank/DDBJ whole genome shotgun (WGS) entry which is preliminary data.</text>
</comment>
<reference evidence="2" key="1">
    <citation type="submission" date="2023-10" db="EMBL/GenBank/DDBJ databases">
        <title>Genome assembly of Pristionchus species.</title>
        <authorList>
            <person name="Yoshida K."/>
            <person name="Sommer R.J."/>
        </authorList>
    </citation>
    <scope>NUCLEOTIDE SEQUENCE</scope>
    <source>
        <strain evidence="2">RS0144</strain>
    </source>
</reference>
<accession>A0AAV5TUU5</accession>
<gene>
    <name evidence="2" type="ORF">PENTCL1PPCAC_20460</name>
</gene>
<organism evidence="2 3">
    <name type="scientific">Pristionchus entomophagus</name>
    <dbReference type="NCBI Taxonomy" id="358040"/>
    <lineage>
        <taxon>Eukaryota</taxon>
        <taxon>Metazoa</taxon>
        <taxon>Ecdysozoa</taxon>
        <taxon>Nematoda</taxon>
        <taxon>Chromadorea</taxon>
        <taxon>Rhabditida</taxon>
        <taxon>Rhabditina</taxon>
        <taxon>Diplogasteromorpha</taxon>
        <taxon>Diplogasteroidea</taxon>
        <taxon>Neodiplogasteridae</taxon>
        <taxon>Pristionchus</taxon>
    </lineage>
</organism>
<dbReference type="SMART" id="SM00256">
    <property type="entry name" value="FBOX"/>
    <property type="match status" value="1"/>
</dbReference>
<dbReference type="AlphaFoldDB" id="A0AAV5TUU5"/>
<name>A0AAV5TUU5_9BILA</name>
<sequence>MEILSLPDVFLRDLMKRVTLVDRLRLRLVCRAFESLVASTHAGHFEKGSIEQWTIGASTGLRGSAYGGSPVRVQIHDLDVKLANDQLNDFRGFRNRLFSGISVGRFRILVEQESTVDFVRHFLVNCKIDVLDFSVVSDIVLESALQILAALPNCPYTMSIHPLIDAERLQYLPPMEVLHFSRGLVKIVPGLFFKLLTKHKHIYASQKMVNLTSQEWTNVLKIISEDQRKRTVQLIENREKIRSLMIDFGIYPAASANDICGDFIVIHPLNDEGEITLRHGNCWLRIIGFDWTVNSTLQSTFVITNNRNGAFKKSMEDGLRR</sequence>
<dbReference type="PROSITE" id="PS50181">
    <property type="entry name" value="FBOX"/>
    <property type="match status" value="1"/>
</dbReference>
<dbReference type="Proteomes" id="UP001432027">
    <property type="component" value="Unassembled WGS sequence"/>
</dbReference>
<dbReference type="InterPro" id="IPR001810">
    <property type="entry name" value="F-box_dom"/>
</dbReference>
<evidence type="ECO:0000259" key="1">
    <source>
        <dbReference type="PROSITE" id="PS50181"/>
    </source>
</evidence>
<evidence type="ECO:0000313" key="3">
    <source>
        <dbReference type="Proteomes" id="UP001432027"/>
    </source>
</evidence>
<proteinExistence type="predicted"/>